<dbReference type="GO" id="GO:0038023">
    <property type="term" value="F:signaling receptor activity"/>
    <property type="evidence" value="ECO:0007669"/>
    <property type="project" value="TreeGrafter"/>
</dbReference>
<feature type="signal peptide" evidence="1">
    <location>
        <begin position="1"/>
        <end position="15"/>
    </location>
</feature>
<dbReference type="GO" id="GO:0007165">
    <property type="term" value="P:signal transduction"/>
    <property type="evidence" value="ECO:0007669"/>
    <property type="project" value="TreeGrafter"/>
</dbReference>
<proteinExistence type="predicted"/>
<accession>A0AAF3ECY8</accession>
<evidence type="ECO:0000313" key="2">
    <source>
        <dbReference type="Proteomes" id="UP000887575"/>
    </source>
</evidence>
<evidence type="ECO:0000313" key="3">
    <source>
        <dbReference type="WBParaSite" id="MBELARI_LOCUS11833"/>
    </source>
</evidence>
<dbReference type="GO" id="GO:0017046">
    <property type="term" value="F:peptide hormone binding"/>
    <property type="evidence" value="ECO:0007669"/>
    <property type="project" value="TreeGrafter"/>
</dbReference>
<organism evidence="2 3">
    <name type="scientific">Mesorhabditis belari</name>
    <dbReference type="NCBI Taxonomy" id="2138241"/>
    <lineage>
        <taxon>Eukaryota</taxon>
        <taxon>Metazoa</taxon>
        <taxon>Ecdysozoa</taxon>
        <taxon>Nematoda</taxon>
        <taxon>Chromadorea</taxon>
        <taxon>Rhabditida</taxon>
        <taxon>Rhabditina</taxon>
        <taxon>Rhabditomorpha</taxon>
        <taxon>Rhabditoidea</taxon>
        <taxon>Rhabditidae</taxon>
        <taxon>Mesorhabditinae</taxon>
        <taxon>Mesorhabditis</taxon>
    </lineage>
</organism>
<name>A0AAF3ECY8_9BILA</name>
<keyword evidence="2" id="KW-1185">Reference proteome</keyword>
<dbReference type="Proteomes" id="UP000887575">
    <property type="component" value="Unassembled WGS sequence"/>
</dbReference>
<dbReference type="AlphaFoldDB" id="A0AAF3ECY8"/>
<dbReference type="InterPro" id="IPR052612">
    <property type="entry name" value="ANP_Clearance_Receptor"/>
</dbReference>
<dbReference type="Gene3D" id="3.40.50.2300">
    <property type="match status" value="1"/>
</dbReference>
<evidence type="ECO:0000313" key="4">
    <source>
        <dbReference type="WBParaSite" id="MBELARI_LOCUS2614"/>
    </source>
</evidence>
<keyword evidence="1" id="KW-0732">Signal</keyword>
<feature type="chain" id="PRO_5041856375" evidence="1">
    <location>
        <begin position="16"/>
        <end position="309"/>
    </location>
</feature>
<dbReference type="PANTHER" id="PTHR44755">
    <property type="entry name" value="NATRIURETIC PEPTIDE RECEPTOR 3-RELATED"/>
    <property type="match status" value="1"/>
</dbReference>
<dbReference type="WBParaSite" id="MBELARI_LOCUS2614">
    <property type="protein sequence ID" value="MBELARI_LOCUS2614"/>
    <property type="gene ID" value="MBELARI_LOCUS2614"/>
</dbReference>
<evidence type="ECO:0000256" key="1">
    <source>
        <dbReference type="SAM" id="SignalP"/>
    </source>
</evidence>
<dbReference type="SUPFAM" id="SSF53822">
    <property type="entry name" value="Periplasmic binding protein-like I"/>
    <property type="match status" value="1"/>
</dbReference>
<reference evidence="3 4" key="1">
    <citation type="submission" date="2024-02" db="UniProtKB">
        <authorList>
            <consortium name="WormBaseParasite"/>
        </authorList>
    </citation>
    <scope>IDENTIFICATION</scope>
</reference>
<dbReference type="InterPro" id="IPR028082">
    <property type="entry name" value="Peripla_BP_I"/>
</dbReference>
<sequence length="309" mass="35434">MRWFFLSIVIFSTQAENPNYSLNSLNTHQDHQDDQSTFARPPFPFNLLVILPAIRTKMNTFGMTIRNCKPVFEIAVQDVERMGLLPKGWANITYYDSRYWEDPSLAERWSTVGMIEAYSEKRLDAIFGFIDQYGLATVSKSAAGLGNGFPVFTTAGMAFILGNDKSFPLLTRMSGSYMHLGLAAYHLFAQRATDEPRRPQSLEEMNYMNLLFMMHDKKKAMNVIKSDEAASPQSQTEELLSSECFFGLQGIKAVMEWQNPQYKKYWASMGGTPFMAFDEDLVTSSETYTQWLKDQSFRTNDQKQFPFLI</sequence>
<protein>
    <submittedName>
        <fullName evidence="3 4">Uncharacterized protein</fullName>
    </submittedName>
</protein>
<dbReference type="WBParaSite" id="MBELARI_LOCUS11833">
    <property type="protein sequence ID" value="MBELARI_LOCUS11833"/>
    <property type="gene ID" value="MBELARI_LOCUS11833"/>
</dbReference>
<dbReference type="PANTHER" id="PTHR44755:SF9">
    <property type="entry name" value="PROTEIN CBG14864"/>
    <property type="match status" value="1"/>
</dbReference>